<keyword evidence="2" id="KW-0472">Membrane</keyword>
<feature type="transmembrane region" description="Helical" evidence="2">
    <location>
        <begin position="86"/>
        <end position="112"/>
    </location>
</feature>
<dbReference type="EMBL" id="KV784382">
    <property type="protein sequence ID" value="OEU08133.1"/>
    <property type="molecule type" value="Genomic_DNA"/>
</dbReference>
<name>A0A1E7ERG3_9STRA</name>
<reference evidence="3 4" key="1">
    <citation type="submission" date="2016-09" db="EMBL/GenBank/DDBJ databases">
        <title>Extensive genetic diversity and differential bi-allelic expression allows diatom success in the polar Southern Ocean.</title>
        <authorList>
            <consortium name="DOE Joint Genome Institute"/>
            <person name="Mock T."/>
            <person name="Otillar R.P."/>
            <person name="Strauss J."/>
            <person name="Dupont C."/>
            <person name="Frickenhaus S."/>
            <person name="Maumus F."/>
            <person name="Mcmullan M."/>
            <person name="Sanges R."/>
            <person name="Schmutz J."/>
            <person name="Toseland A."/>
            <person name="Valas R."/>
            <person name="Veluchamy A."/>
            <person name="Ward B.J."/>
            <person name="Allen A."/>
            <person name="Barry K."/>
            <person name="Falciatore A."/>
            <person name="Ferrante M."/>
            <person name="Fortunato A.E."/>
            <person name="Gloeckner G."/>
            <person name="Gruber A."/>
            <person name="Hipkin R."/>
            <person name="Janech M."/>
            <person name="Kroth P."/>
            <person name="Leese F."/>
            <person name="Lindquist E."/>
            <person name="Lyon B.R."/>
            <person name="Martin J."/>
            <person name="Mayer C."/>
            <person name="Parker M."/>
            <person name="Quesneville H."/>
            <person name="Raymond J."/>
            <person name="Uhlig C."/>
            <person name="Valentin K.U."/>
            <person name="Worden A.Z."/>
            <person name="Armbrust E.V."/>
            <person name="Bowler C."/>
            <person name="Green B."/>
            <person name="Moulton V."/>
            <person name="Van Oosterhout C."/>
            <person name="Grigoriev I."/>
        </authorList>
    </citation>
    <scope>NUCLEOTIDE SEQUENCE [LARGE SCALE GENOMIC DNA]</scope>
    <source>
        <strain evidence="3 4">CCMP1102</strain>
    </source>
</reference>
<dbReference type="AlphaFoldDB" id="A0A1E7ERG3"/>
<proteinExistence type="predicted"/>
<keyword evidence="2" id="KW-1133">Transmembrane helix</keyword>
<dbReference type="Proteomes" id="UP000095751">
    <property type="component" value="Unassembled WGS sequence"/>
</dbReference>
<accession>A0A1E7ERG3</accession>
<dbReference type="KEGG" id="fcy:FRACYDRAFT_250360"/>
<dbReference type="InParanoid" id="A0A1E7ERG3"/>
<evidence type="ECO:0000256" key="2">
    <source>
        <dbReference type="SAM" id="Phobius"/>
    </source>
</evidence>
<evidence type="ECO:0000256" key="1">
    <source>
        <dbReference type="SAM" id="MobiDB-lite"/>
    </source>
</evidence>
<evidence type="ECO:0000313" key="4">
    <source>
        <dbReference type="Proteomes" id="UP000095751"/>
    </source>
</evidence>
<keyword evidence="4" id="KW-1185">Reference proteome</keyword>
<organism evidence="3 4">
    <name type="scientific">Fragilariopsis cylindrus CCMP1102</name>
    <dbReference type="NCBI Taxonomy" id="635003"/>
    <lineage>
        <taxon>Eukaryota</taxon>
        <taxon>Sar</taxon>
        <taxon>Stramenopiles</taxon>
        <taxon>Ochrophyta</taxon>
        <taxon>Bacillariophyta</taxon>
        <taxon>Bacillariophyceae</taxon>
        <taxon>Bacillariophycidae</taxon>
        <taxon>Bacillariales</taxon>
        <taxon>Bacillariaceae</taxon>
        <taxon>Fragilariopsis</taxon>
    </lineage>
</organism>
<evidence type="ECO:0008006" key="5">
    <source>
        <dbReference type="Google" id="ProtNLM"/>
    </source>
</evidence>
<feature type="region of interest" description="Disordered" evidence="1">
    <location>
        <begin position="1"/>
        <end position="29"/>
    </location>
</feature>
<sequence length="357" mass="39980">MSSSEGKPGEDSTTSKEDPTSGGILLSQEGNGENLRMNCYSYLNSSKDDGLNRQDVDLYRRKLRSKMTKTKYVNVLAHKYYAKKHLLFIFLPIQILSVWTTIAGAVFAFLLVDETQSPGRLLIDALETQSPARALVDALVGASLLILTNLSNVLQYDALSKQHMLVSAQMDNLIDFVDFATEKGGTDEYYDCIKEIENNFKVTISNDKLSPPSEIKLAFDILQSKIEVKLNEKSRRNVSTTYDPMMEYGLLASFIESRINLCTMLPNSRRSARMIDDILDDKSSIITITTTTTTAPSSSLLSNSYSNSSMPTRIFHDEDGIIRDEQEEEMDKALYEYGELTYDDEAVGGRCNCYGNV</sequence>
<evidence type="ECO:0000313" key="3">
    <source>
        <dbReference type="EMBL" id="OEU08133.1"/>
    </source>
</evidence>
<gene>
    <name evidence="3" type="ORF">FRACYDRAFT_250360</name>
</gene>
<dbReference type="OrthoDB" id="55632at2759"/>
<keyword evidence="2" id="KW-0812">Transmembrane</keyword>
<protein>
    <recommendedName>
        <fullName evidence="5">SMODS and SLOG-associating 2TM effector domain-containing protein</fullName>
    </recommendedName>
</protein>
<feature type="compositionally biased region" description="Basic and acidic residues" evidence="1">
    <location>
        <begin position="7"/>
        <end position="19"/>
    </location>
</feature>